<evidence type="ECO:0000256" key="2">
    <source>
        <dbReference type="SAM" id="MobiDB-lite"/>
    </source>
</evidence>
<keyword evidence="1" id="KW-0175">Coiled coil</keyword>
<evidence type="ECO:0008006" key="5">
    <source>
        <dbReference type="Google" id="ProtNLM"/>
    </source>
</evidence>
<gene>
    <name evidence="3" type="ORF">Tco_1004002</name>
</gene>
<comment type="caution">
    <text evidence="3">The sequence shown here is derived from an EMBL/GenBank/DDBJ whole genome shotgun (WGS) entry which is preliminary data.</text>
</comment>
<dbReference type="Proteomes" id="UP001151760">
    <property type="component" value="Unassembled WGS sequence"/>
</dbReference>
<feature type="region of interest" description="Disordered" evidence="2">
    <location>
        <begin position="153"/>
        <end position="193"/>
    </location>
</feature>
<proteinExistence type="predicted"/>
<feature type="region of interest" description="Disordered" evidence="2">
    <location>
        <begin position="263"/>
        <end position="296"/>
    </location>
</feature>
<evidence type="ECO:0000256" key="1">
    <source>
        <dbReference type="SAM" id="Coils"/>
    </source>
</evidence>
<protein>
    <recommendedName>
        <fullName evidence="5">Transposase (Putative), gypsy type</fullName>
    </recommendedName>
</protein>
<reference evidence="3" key="1">
    <citation type="journal article" date="2022" name="Int. J. Mol. Sci.">
        <title>Draft Genome of Tanacetum Coccineum: Genomic Comparison of Closely Related Tanacetum-Family Plants.</title>
        <authorList>
            <person name="Yamashiro T."/>
            <person name="Shiraishi A."/>
            <person name="Nakayama K."/>
            <person name="Satake H."/>
        </authorList>
    </citation>
    <scope>NUCLEOTIDE SEQUENCE</scope>
</reference>
<feature type="region of interest" description="Disordered" evidence="2">
    <location>
        <begin position="227"/>
        <end position="251"/>
    </location>
</feature>
<feature type="compositionally biased region" description="Polar residues" evidence="2">
    <location>
        <begin position="286"/>
        <end position="295"/>
    </location>
</feature>
<reference evidence="3" key="2">
    <citation type="submission" date="2022-01" db="EMBL/GenBank/DDBJ databases">
        <authorList>
            <person name="Yamashiro T."/>
            <person name="Shiraishi A."/>
            <person name="Satake H."/>
            <person name="Nakayama K."/>
        </authorList>
    </citation>
    <scope>NUCLEOTIDE SEQUENCE</scope>
</reference>
<feature type="region of interest" description="Disordered" evidence="2">
    <location>
        <begin position="586"/>
        <end position="607"/>
    </location>
</feature>
<feature type="compositionally biased region" description="Pro residues" evidence="2">
    <location>
        <begin position="596"/>
        <end position="607"/>
    </location>
</feature>
<feature type="coiled-coil region" evidence="1">
    <location>
        <begin position="416"/>
        <end position="471"/>
    </location>
</feature>
<sequence>MSWRHHDSSVADVLPGPSEYNAADVATLLEVPIQLHKPYNSLLYIAGLSPTWKGLGSVPIMKGPGGEVLTMAEFLRLPDLGACKIVAGALLPPNFPVDNHLTNPAARPEDIPPKTPAMEKAEVACQKVIAAREKKKQRAEDLLASKAVGGIKVGPKRRVGQEGTSRKKKKAIDDGPVNSEPVSSPHPLHQAAPNQPFVAQPVQEPVLDARLDVLRDQTDELLDSGHVQSFAHDGGGIHPADDGRGEQEQNNDQVVHDVAMREGRGQNDDQGVSPRPSVPQTGGEKTVSTGESSARNFGELPFTPVWGLTDSDRMVKFRQCRDMMSNIFTPADLAFFNEGMDDREAVRRSWKLLCQSSQQQANMLLHFERLYDESDKVQESCELAQSKYAGCKKRLADLQVAFDAKVSDYGQLSHDYEDALRREEALKVKVAELEAGKKSSDELVISQVEHIKSLEVALKESEAGVEQLRSDREKFAVAAGQGEAIRKRLVTEYFPTFVQRLLQSNEYKESVGEVLSLAVGKGFIDGISLGRTKADVDALLKASPGVNPASSDLFMGEYLKLFEMHYPYVDKVTRAYFLDPSELQNVMPDGTGPTPGGGPRPSPTAHS</sequence>
<keyword evidence="4" id="KW-1185">Reference proteome</keyword>
<dbReference type="EMBL" id="BQNB010017202">
    <property type="protein sequence ID" value="GJT60469.1"/>
    <property type="molecule type" value="Genomic_DNA"/>
</dbReference>
<name>A0ABQ5FBR8_9ASTR</name>
<accession>A0ABQ5FBR8</accession>
<evidence type="ECO:0000313" key="4">
    <source>
        <dbReference type="Proteomes" id="UP001151760"/>
    </source>
</evidence>
<organism evidence="3 4">
    <name type="scientific">Tanacetum coccineum</name>
    <dbReference type="NCBI Taxonomy" id="301880"/>
    <lineage>
        <taxon>Eukaryota</taxon>
        <taxon>Viridiplantae</taxon>
        <taxon>Streptophyta</taxon>
        <taxon>Embryophyta</taxon>
        <taxon>Tracheophyta</taxon>
        <taxon>Spermatophyta</taxon>
        <taxon>Magnoliopsida</taxon>
        <taxon>eudicotyledons</taxon>
        <taxon>Gunneridae</taxon>
        <taxon>Pentapetalae</taxon>
        <taxon>asterids</taxon>
        <taxon>campanulids</taxon>
        <taxon>Asterales</taxon>
        <taxon>Asteraceae</taxon>
        <taxon>Asteroideae</taxon>
        <taxon>Anthemideae</taxon>
        <taxon>Anthemidinae</taxon>
        <taxon>Tanacetum</taxon>
    </lineage>
</organism>
<evidence type="ECO:0000313" key="3">
    <source>
        <dbReference type="EMBL" id="GJT60469.1"/>
    </source>
</evidence>